<dbReference type="GO" id="GO:0044874">
    <property type="term" value="P:lipoprotein localization to outer membrane"/>
    <property type="evidence" value="ECO:0007669"/>
    <property type="project" value="TreeGrafter"/>
</dbReference>
<reference evidence="10 12" key="2">
    <citation type="submission" date="2016-10" db="EMBL/GenBank/DDBJ databases">
        <authorList>
            <person name="Varghese N."/>
            <person name="Submissions S."/>
        </authorList>
    </citation>
    <scope>NUCLEOTIDE SEQUENCE [LARGE SCALE GENOMIC DNA]</scope>
    <source>
        <strain evidence="10 12">BS2773</strain>
    </source>
</reference>
<dbReference type="RefSeq" id="WP_071483336.1">
    <property type="nucleotide sequence ID" value="NZ_FNTS01000002.1"/>
</dbReference>
<evidence type="ECO:0000256" key="2">
    <source>
        <dbReference type="ARBA" id="ARBA00005236"/>
    </source>
</evidence>
<protein>
    <submittedName>
        <fullName evidence="10">ABC transport system permease protein</fullName>
    </submittedName>
</protein>
<evidence type="ECO:0000256" key="4">
    <source>
        <dbReference type="ARBA" id="ARBA00022692"/>
    </source>
</evidence>
<feature type="transmembrane region" description="Helical" evidence="7">
    <location>
        <begin position="21"/>
        <end position="43"/>
    </location>
</feature>
<gene>
    <name evidence="9" type="ORF">BFL40_07365</name>
    <name evidence="10" type="ORF">SAMN04515675_0125</name>
</gene>
<dbReference type="PANTHER" id="PTHR30489">
    <property type="entry name" value="LIPOPROTEIN-RELEASING SYSTEM TRANSMEMBRANE PROTEIN LOLE"/>
    <property type="match status" value="1"/>
</dbReference>
<evidence type="ECO:0000313" key="9">
    <source>
        <dbReference type="EMBL" id="OIN54000.1"/>
    </source>
</evidence>
<dbReference type="Proteomes" id="UP000182179">
    <property type="component" value="Unassembled WGS sequence"/>
</dbReference>
<evidence type="ECO:0000256" key="1">
    <source>
        <dbReference type="ARBA" id="ARBA00004651"/>
    </source>
</evidence>
<evidence type="ECO:0000313" key="12">
    <source>
        <dbReference type="Proteomes" id="UP000182179"/>
    </source>
</evidence>
<evidence type="ECO:0000259" key="8">
    <source>
        <dbReference type="Pfam" id="PF02687"/>
    </source>
</evidence>
<reference evidence="9 11" key="1">
    <citation type="submission" date="2016-08" db="EMBL/GenBank/DDBJ databases">
        <title>Draft genome sequence of Pseudomonas costantinii LMG 22119, type strain isolated from cultivated mushroom (Agaricus bisporus) sporophores.</title>
        <authorList>
            <person name="Tambong J.T."/>
        </authorList>
    </citation>
    <scope>NUCLEOTIDE SEQUENCE [LARGE SCALE GENOMIC DNA]</scope>
    <source>
        <strain evidence="9 11">LMG 22119</strain>
    </source>
</reference>
<dbReference type="GO" id="GO:0098797">
    <property type="term" value="C:plasma membrane protein complex"/>
    <property type="evidence" value="ECO:0007669"/>
    <property type="project" value="TreeGrafter"/>
</dbReference>
<evidence type="ECO:0000256" key="6">
    <source>
        <dbReference type="ARBA" id="ARBA00023136"/>
    </source>
</evidence>
<dbReference type="InterPro" id="IPR003838">
    <property type="entry name" value="ABC3_permease_C"/>
</dbReference>
<comment type="similarity">
    <text evidence="2">Belongs to the ABC-4 integral membrane protein family. LolC/E subfamily.</text>
</comment>
<dbReference type="EMBL" id="MDDR01000009">
    <property type="protein sequence ID" value="OIN54000.1"/>
    <property type="molecule type" value="Genomic_DNA"/>
</dbReference>
<keyword evidence="3" id="KW-1003">Cell membrane</keyword>
<evidence type="ECO:0000256" key="7">
    <source>
        <dbReference type="SAM" id="Phobius"/>
    </source>
</evidence>
<proteinExistence type="inferred from homology"/>
<evidence type="ECO:0000256" key="5">
    <source>
        <dbReference type="ARBA" id="ARBA00022989"/>
    </source>
</evidence>
<sequence>MRILFVTRLILLNVLRDWRKNMIACVAIIVGTISLVLFGGYVAQIYEGIRLGSIYSQLGHYQVFSSRQGEEAYASSLIDSDQAVSAIRALEAQDEVRLVSRRIEAQGLLSFGNKSVGILAYGVEPDADAEISRAVRVVRGTGLFASKPEGALVGRELLAELGADIGDIVTFLTTTSEGAINAVDVQVVGAMDTGAKELNKRFMKINLPLMQEALYSKSITNLVVLLDETRLTAATDQRIRDAVANAGDKLTVKSWSEMSEHYHQIKAMFDNIFGFVTVLVIIIIFAAILNTMTMAVMERVSELSTIRALGISRSQLLIMVLSEGGMVGLIAVVMGVLGGVLLSELINHARISMPTPPGSTFSYPLRILLDQKTLLLPAVLSLVATFVGGLIPAYRAGKLPINEAMQR</sequence>
<evidence type="ECO:0000313" key="10">
    <source>
        <dbReference type="EMBL" id="SED17233.1"/>
    </source>
</evidence>
<organism evidence="9 11">
    <name type="scientific">Pseudomonas costantinii</name>
    <dbReference type="NCBI Taxonomy" id="168469"/>
    <lineage>
        <taxon>Bacteria</taxon>
        <taxon>Pseudomonadati</taxon>
        <taxon>Pseudomonadota</taxon>
        <taxon>Gammaproteobacteria</taxon>
        <taxon>Pseudomonadales</taxon>
        <taxon>Pseudomonadaceae</taxon>
        <taxon>Pseudomonas</taxon>
    </lineage>
</organism>
<keyword evidence="5 7" id="KW-1133">Transmembrane helix</keyword>
<dbReference type="InterPro" id="IPR051447">
    <property type="entry name" value="Lipoprotein-release_system"/>
</dbReference>
<dbReference type="Proteomes" id="UP000181661">
    <property type="component" value="Unassembled WGS sequence"/>
</dbReference>
<dbReference type="AlphaFoldDB" id="A0A1S2V6C2"/>
<evidence type="ECO:0000256" key="3">
    <source>
        <dbReference type="ARBA" id="ARBA00022475"/>
    </source>
</evidence>
<comment type="caution">
    <text evidence="9">The sequence shown here is derived from an EMBL/GenBank/DDBJ whole genome shotgun (WGS) entry which is preliminary data.</text>
</comment>
<comment type="subcellular location">
    <subcellularLocation>
        <location evidence="1">Cell membrane</location>
        <topology evidence="1">Multi-pass membrane protein</topology>
    </subcellularLocation>
</comment>
<keyword evidence="4 7" id="KW-0812">Transmembrane</keyword>
<feature type="domain" description="ABC3 transporter permease C-terminal" evidence="8">
    <location>
        <begin position="275"/>
        <end position="400"/>
    </location>
</feature>
<dbReference type="EMBL" id="FNTS01000002">
    <property type="protein sequence ID" value="SED17233.1"/>
    <property type="molecule type" value="Genomic_DNA"/>
</dbReference>
<dbReference type="Pfam" id="PF02687">
    <property type="entry name" value="FtsX"/>
    <property type="match status" value="1"/>
</dbReference>
<name>A0A1S2V6C2_9PSED</name>
<evidence type="ECO:0000313" key="11">
    <source>
        <dbReference type="Proteomes" id="UP000181661"/>
    </source>
</evidence>
<feature type="transmembrane region" description="Helical" evidence="7">
    <location>
        <begin position="272"/>
        <end position="296"/>
    </location>
</feature>
<dbReference type="OrthoDB" id="9770036at2"/>
<feature type="transmembrane region" description="Helical" evidence="7">
    <location>
        <begin position="316"/>
        <end position="342"/>
    </location>
</feature>
<dbReference type="PANTHER" id="PTHR30489:SF0">
    <property type="entry name" value="LIPOPROTEIN-RELEASING SYSTEM TRANSMEMBRANE PROTEIN LOLE"/>
    <property type="match status" value="1"/>
</dbReference>
<feature type="transmembrane region" description="Helical" evidence="7">
    <location>
        <begin position="374"/>
        <end position="397"/>
    </location>
</feature>
<keyword evidence="6 7" id="KW-0472">Membrane</keyword>
<keyword evidence="12" id="KW-1185">Reference proteome</keyword>
<accession>A0A1S2V6C2</accession>